<evidence type="ECO:0000256" key="8">
    <source>
        <dbReference type="SAM" id="Phobius"/>
    </source>
</evidence>
<dbReference type="InterPro" id="IPR011066">
    <property type="entry name" value="MscS_channel_C_sf"/>
</dbReference>
<dbReference type="InterPro" id="IPR045275">
    <property type="entry name" value="MscS_archaea/bacteria_type"/>
</dbReference>
<dbReference type="Gene3D" id="2.30.30.60">
    <property type="match status" value="1"/>
</dbReference>
<keyword evidence="5 8" id="KW-1133">Transmembrane helix</keyword>
<evidence type="ECO:0000313" key="12">
    <source>
        <dbReference type="Proteomes" id="UP001058330"/>
    </source>
</evidence>
<dbReference type="Pfam" id="PF21082">
    <property type="entry name" value="MS_channel_3rd"/>
    <property type="match status" value="1"/>
</dbReference>
<reference evidence="11" key="1">
    <citation type="submission" date="2021-07" db="EMBL/GenBank/DDBJ databases">
        <title>Studies on halocins as antimicrobial molecules from haloarchaea.</title>
        <authorList>
            <person name="Kumar S."/>
            <person name="Khare S.K."/>
        </authorList>
    </citation>
    <scope>NUCLEOTIDE SEQUENCE</scope>
    <source>
        <strain evidence="11">NCIM 5678</strain>
    </source>
</reference>
<name>A0ABY5RCW9_HALLR</name>
<evidence type="ECO:0000256" key="1">
    <source>
        <dbReference type="ARBA" id="ARBA00004651"/>
    </source>
</evidence>
<dbReference type="SUPFAM" id="SSF82689">
    <property type="entry name" value="Mechanosensitive channel protein MscS (YggB), C-terminal domain"/>
    <property type="match status" value="1"/>
</dbReference>
<dbReference type="PANTHER" id="PTHR30221">
    <property type="entry name" value="SMALL-CONDUCTANCE MECHANOSENSITIVE CHANNEL"/>
    <property type="match status" value="1"/>
</dbReference>
<proteinExistence type="inferred from homology"/>
<dbReference type="Gene3D" id="3.30.70.100">
    <property type="match status" value="1"/>
</dbReference>
<dbReference type="Pfam" id="PF00924">
    <property type="entry name" value="MS_channel_2nd"/>
    <property type="match status" value="1"/>
</dbReference>
<keyword evidence="3" id="KW-1003">Cell membrane</keyword>
<feature type="compositionally biased region" description="Acidic residues" evidence="7">
    <location>
        <begin position="365"/>
        <end position="374"/>
    </location>
</feature>
<feature type="transmembrane region" description="Helical" evidence="8">
    <location>
        <begin position="71"/>
        <end position="92"/>
    </location>
</feature>
<dbReference type="InterPro" id="IPR006685">
    <property type="entry name" value="MscS_channel_2nd"/>
</dbReference>
<evidence type="ECO:0000256" key="2">
    <source>
        <dbReference type="ARBA" id="ARBA00008017"/>
    </source>
</evidence>
<evidence type="ECO:0000256" key="3">
    <source>
        <dbReference type="ARBA" id="ARBA00022475"/>
    </source>
</evidence>
<dbReference type="InterPro" id="IPR049278">
    <property type="entry name" value="MS_channel_C"/>
</dbReference>
<comment type="subcellular location">
    <subcellularLocation>
        <location evidence="1">Cell membrane</location>
        <topology evidence="1">Multi-pass membrane protein</topology>
    </subcellularLocation>
</comment>
<sequence>MTAANPALVALQTGGVTPPDFIPESLIFPGWNIVTAVLVVALSIVVSKYVVRLIGRPVARQFHRQSVAQTILRIVRLSIVLTGAAAAASLIGLRLGDIVLSVTVFSAVLGIVLAPIVGSIINGVFILADQPYEIGDMIELDDGTRGFVDEINLRYTKVFTLDNTFLVMPNSTIRERDVINYSAEDERTRLSLDILVTYESDLDAARNLIERAARDCDQVIEGGPDIRIGSARYPAKPTAYIQSYADNGVLFRLRYWSLKPYKLLRIQSEVQTRLWDLLEESDANIEFAYPHTHLVFDETSGAVRVTGDSANGATQVAGNAAESDARHVVASPPPDAESVADARLDVENGSDEKGDDDEKGGSDEKGDDDSAAEA</sequence>
<keyword evidence="4 8" id="KW-0812">Transmembrane</keyword>
<dbReference type="Gene3D" id="1.10.287.1260">
    <property type="match status" value="1"/>
</dbReference>
<feature type="domain" description="Mechanosensitive ion channel MscS C-terminal" evidence="10">
    <location>
        <begin position="192"/>
        <end position="284"/>
    </location>
</feature>
<comment type="similarity">
    <text evidence="2">Belongs to the MscS (TC 1.A.23) family.</text>
</comment>
<gene>
    <name evidence="11" type="ORF">KU306_15150</name>
</gene>
<dbReference type="GeneID" id="74530271"/>
<dbReference type="PANTHER" id="PTHR30221:SF1">
    <property type="entry name" value="SMALL-CONDUCTANCE MECHANOSENSITIVE CHANNEL"/>
    <property type="match status" value="1"/>
</dbReference>
<keyword evidence="12" id="KW-1185">Reference proteome</keyword>
<keyword evidence="6 8" id="KW-0472">Membrane</keyword>
<evidence type="ECO:0000259" key="9">
    <source>
        <dbReference type="Pfam" id="PF00924"/>
    </source>
</evidence>
<dbReference type="InterPro" id="IPR023408">
    <property type="entry name" value="MscS_beta-dom_sf"/>
</dbReference>
<feature type="domain" description="Mechanosensitive ion channel MscS" evidence="9">
    <location>
        <begin position="116"/>
        <end position="182"/>
    </location>
</feature>
<evidence type="ECO:0000259" key="10">
    <source>
        <dbReference type="Pfam" id="PF21082"/>
    </source>
</evidence>
<accession>A0ABY5RCW9</accession>
<evidence type="ECO:0000256" key="4">
    <source>
        <dbReference type="ARBA" id="ARBA00022692"/>
    </source>
</evidence>
<evidence type="ECO:0000256" key="6">
    <source>
        <dbReference type="ARBA" id="ARBA00023136"/>
    </source>
</evidence>
<dbReference type="InterPro" id="IPR010920">
    <property type="entry name" value="LSM_dom_sf"/>
</dbReference>
<dbReference type="RefSeq" id="WP_258302412.1">
    <property type="nucleotide sequence ID" value="NZ_CP078063.1"/>
</dbReference>
<dbReference type="EMBL" id="CP078063">
    <property type="protein sequence ID" value="UVE50219.1"/>
    <property type="molecule type" value="Genomic_DNA"/>
</dbReference>
<feature type="transmembrane region" description="Helical" evidence="8">
    <location>
        <begin position="98"/>
        <end position="128"/>
    </location>
</feature>
<dbReference type="Proteomes" id="UP001058330">
    <property type="component" value="Chromosome"/>
</dbReference>
<evidence type="ECO:0000256" key="7">
    <source>
        <dbReference type="SAM" id="MobiDB-lite"/>
    </source>
</evidence>
<evidence type="ECO:0000256" key="5">
    <source>
        <dbReference type="ARBA" id="ARBA00022989"/>
    </source>
</evidence>
<feature type="compositionally biased region" description="Basic and acidic residues" evidence="7">
    <location>
        <begin position="340"/>
        <end position="352"/>
    </location>
</feature>
<organism evidence="11 12">
    <name type="scientific">Haloferax larsenii</name>
    <dbReference type="NCBI Taxonomy" id="302484"/>
    <lineage>
        <taxon>Archaea</taxon>
        <taxon>Methanobacteriati</taxon>
        <taxon>Methanobacteriota</taxon>
        <taxon>Stenosarchaea group</taxon>
        <taxon>Halobacteria</taxon>
        <taxon>Halobacteriales</taxon>
        <taxon>Haloferacaceae</taxon>
        <taxon>Haloferax</taxon>
    </lineage>
</organism>
<dbReference type="SUPFAM" id="SSF50182">
    <property type="entry name" value="Sm-like ribonucleoproteins"/>
    <property type="match status" value="1"/>
</dbReference>
<feature type="region of interest" description="Disordered" evidence="7">
    <location>
        <begin position="319"/>
        <end position="374"/>
    </location>
</feature>
<feature type="transmembrane region" description="Helical" evidence="8">
    <location>
        <begin position="30"/>
        <end position="51"/>
    </location>
</feature>
<evidence type="ECO:0000313" key="11">
    <source>
        <dbReference type="EMBL" id="UVE50219.1"/>
    </source>
</evidence>
<protein>
    <submittedName>
        <fullName evidence="11">Mechanosensitive ion channel family protein</fullName>
    </submittedName>
</protein>